<feature type="region of interest" description="Disordered" evidence="1">
    <location>
        <begin position="1"/>
        <end position="20"/>
    </location>
</feature>
<gene>
    <name evidence="3" type="ORF">AGR2A_Lc40035</name>
</gene>
<dbReference type="EMBL" id="FBVY01000033">
    <property type="protein sequence ID" value="CUW97827.1"/>
    <property type="molecule type" value="Genomic_DNA"/>
</dbReference>
<evidence type="ECO:0000313" key="4">
    <source>
        <dbReference type="Proteomes" id="UP000191933"/>
    </source>
</evidence>
<reference evidence="3 4" key="1">
    <citation type="submission" date="2016-01" db="EMBL/GenBank/DDBJ databases">
        <authorList>
            <person name="Regsiter A."/>
            <person name="william w."/>
        </authorList>
    </citation>
    <scope>NUCLEOTIDE SEQUENCE [LARGE SCALE GENOMIC DNA]</scope>
    <source>
        <strain evidence="3 4">CFBP 5494</strain>
    </source>
</reference>
<sequence length="378" mass="41762">MPAMACRSPASSIRQPSAPDRRFWRASDPRISPSRMPACPSRCNTTKASAPRPISTAISRVRRTRSSCIRPAISRPPPARCSKSCRHVRRSMSSIPPPNWRCRALRAKGGGSMANPTLARLSDRALDAVMAIAEVPLNFIERLIGKRRMPYIFLMPNLVLFGIFTFLPIAIAVGYAFTGGTELLITDRPFCRFGEFRRAAGLPELYGPGKLPGIAVLDGNLEHALVCRFQCHRHVAGRAHNRPHPQQGDSRARFLPRHVLLSRPAVARRHRPHLEMVSGPQRPAQRLLPDAGRAAGNLPAGCRLVALFRSGRFGLVPHGLLYADPARRTSGHPEGSLRSRRHRCRLAPAHAFAYHPAASRPQPARRAHPVDDPLRADI</sequence>
<keyword evidence="4" id="KW-1185">Reference proteome</keyword>
<keyword evidence="2" id="KW-0472">Membrane</keyword>
<protein>
    <submittedName>
        <fullName evidence="3">Uncharacterized protein</fullName>
    </submittedName>
</protein>
<organism evidence="3 4">
    <name type="scientific">Agrobacterium genomosp. 2 str. CFBP 5494</name>
    <dbReference type="NCBI Taxonomy" id="1183436"/>
    <lineage>
        <taxon>Bacteria</taxon>
        <taxon>Pseudomonadati</taxon>
        <taxon>Pseudomonadota</taxon>
        <taxon>Alphaproteobacteria</taxon>
        <taxon>Hyphomicrobiales</taxon>
        <taxon>Rhizobiaceae</taxon>
        <taxon>Rhizobium/Agrobacterium group</taxon>
        <taxon>Agrobacterium</taxon>
        <taxon>Agrobacterium tumefaciens complex</taxon>
    </lineage>
</organism>
<comment type="caution">
    <text evidence="3">The sequence shown here is derived from an EMBL/GenBank/DDBJ whole genome shotgun (WGS) entry which is preliminary data.</text>
</comment>
<feature type="compositionally biased region" description="Basic and acidic residues" evidence="1">
    <location>
        <begin position="368"/>
        <end position="378"/>
    </location>
</feature>
<feature type="transmembrane region" description="Helical" evidence="2">
    <location>
        <begin position="151"/>
        <end position="177"/>
    </location>
</feature>
<proteinExistence type="predicted"/>
<name>A0A9W5B4X1_9HYPH</name>
<evidence type="ECO:0000256" key="2">
    <source>
        <dbReference type="SAM" id="Phobius"/>
    </source>
</evidence>
<feature type="region of interest" description="Disordered" evidence="1">
    <location>
        <begin position="28"/>
        <end position="52"/>
    </location>
</feature>
<keyword evidence="2" id="KW-0812">Transmembrane</keyword>
<evidence type="ECO:0000313" key="3">
    <source>
        <dbReference type="EMBL" id="CUW97827.1"/>
    </source>
</evidence>
<dbReference type="SUPFAM" id="SSF160964">
    <property type="entry name" value="MalF N-terminal region-like"/>
    <property type="match status" value="1"/>
</dbReference>
<dbReference type="Proteomes" id="UP000191933">
    <property type="component" value="Unassembled WGS sequence"/>
</dbReference>
<dbReference type="AlphaFoldDB" id="A0A9W5B4X1"/>
<accession>A0A9W5B4X1</accession>
<feature type="region of interest" description="Disordered" evidence="1">
    <location>
        <begin position="354"/>
        <end position="378"/>
    </location>
</feature>
<evidence type="ECO:0000256" key="1">
    <source>
        <dbReference type="SAM" id="MobiDB-lite"/>
    </source>
</evidence>
<keyword evidence="2" id="KW-1133">Transmembrane helix</keyword>
<feature type="compositionally biased region" description="Low complexity" evidence="1">
    <location>
        <begin position="354"/>
        <end position="364"/>
    </location>
</feature>